<dbReference type="PANTHER" id="PTHR11102">
    <property type="entry name" value="SEL-1-LIKE PROTEIN"/>
    <property type="match status" value="1"/>
</dbReference>
<dbReference type="SUPFAM" id="SSF81901">
    <property type="entry name" value="HCP-like"/>
    <property type="match status" value="2"/>
</dbReference>
<evidence type="ECO:0008006" key="4">
    <source>
        <dbReference type="Google" id="ProtNLM"/>
    </source>
</evidence>
<evidence type="ECO:0000256" key="1">
    <source>
        <dbReference type="ARBA" id="ARBA00038101"/>
    </source>
</evidence>
<proteinExistence type="inferred from homology"/>
<accession>A0AAD7UJP4</accession>
<reference evidence="2" key="1">
    <citation type="submission" date="2023-01" db="EMBL/GenBank/DDBJ databases">
        <title>Metagenome sequencing of chrysophaentin producing Chrysophaeum taylorii.</title>
        <authorList>
            <person name="Davison J."/>
            <person name="Bewley C."/>
        </authorList>
    </citation>
    <scope>NUCLEOTIDE SEQUENCE</scope>
    <source>
        <strain evidence="2">NIES-1699</strain>
    </source>
</reference>
<dbReference type="InterPro" id="IPR006597">
    <property type="entry name" value="Sel1-like"/>
</dbReference>
<dbReference type="AlphaFoldDB" id="A0AAD7UJP4"/>
<dbReference type="Gene3D" id="1.25.40.10">
    <property type="entry name" value="Tetratricopeptide repeat domain"/>
    <property type="match status" value="1"/>
</dbReference>
<evidence type="ECO:0000313" key="2">
    <source>
        <dbReference type="EMBL" id="KAJ8606143.1"/>
    </source>
</evidence>
<dbReference type="EMBL" id="JAQMWT010000292">
    <property type="protein sequence ID" value="KAJ8606143.1"/>
    <property type="molecule type" value="Genomic_DNA"/>
</dbReference>
<gene>
    <name evidence="2" type="ORF">CTAYLR_010727</name>
</gene>
<comment type="similarity">
    <text evidence="1">Belongs to the sel-1 family.</text>
</comment>
<name>A0AAD7UJP4_9STRA</name>
<evidence type="ECO:0000313" key="3">
    <source>
        <dbReference type="Proteomes" id="UP001230188"/>
    </source>
</evidence>
<dbReference type="Proteomes" id="UP001230188">
    <property type="component" value="Unassembled WGS sequence"/>
</dbReference>
<comment type="caution">
    <text evidence="2">The sequence shown here is derived from an EMBL/GenBank/DDBJ whole genome shotgun (WGS) entry which is preliminary data.</text>
</comment>
<protein>
    <recommendedName>
        <fullName evidence="4">Sel1 repeat family protein</fullName>
    </recommendedName>
</protein>
<dbReference type="InterPro" id="IPR011990">
    <property type="entry name" value="TPR-like_helical_dom_sf"/>
</dbReference>
<keyword evidence="3" id="KW-1185">Reference proteome</keyword>
<dbReference type="SMART" id="SM00671">
    <property type="entry name" value="SEL1"/>
    <property type="match status" value="6"/>
</dbReference>
<dbReference type="PANTHER" id="PTHR11102:SF160">
    <property type="entry name" value="ERAD-ASSOCIATED E3 UBIQUITIN-PROTEIN LIGASE COMPONENT HRD3"/>
    <property type="match status" value="1"/>
</dbReference>
<dbReference type="InterPro" id="IPR050767">
    <property type="entry name" value="Sel1_AlgK"/>
</dbReference>
<dbReference type="Pfam" id="PF08238">
    <property type="entry name" value="Sel1"/>
    <property type="match status" value="6"/>
</dbReference>
<sequence>MITRLVAVTALAHRVATETVDIIGREFGLSRATQDVDERQARKVMIEAQQGLSTDALHFSGLLSLYGKGGAKQDLARAAEKRVFRAAAERGHASAQTALGVLLRHGLGISRDDYAAFAWFAAAAKANHVEGMWLLGIMYLEGRATAVDHTLARHWLERAASRDALDAMHWLGVMDEYGLGLAAANYTAAATWYRRAATRGHVSAAYHLGLMHAYGRGCNQDFSRALVLFQQAAAKGSAGAMYYIGLVHLYGHGVLVDYNLARAWLQKSEGANDAAISDQVFDEGDLFAFRW</sequence>
<organism evidence="2 3">
    <name type="scientific">Chrysophaeum taylorii</name>
    <dbReference type="NCBI Taxonomy" id="2483200"/>
    <lineage>
        <taxon>Eukaryota</taxon>
        <taxon>Sar</taxon>
        <taxon>Stramenopiles</taxon>
        <taxon>Ochrophyta</taxon>
        <taxon>Pelagophyceae</taxon>
        <taxon>Pelagomonadales</taxon>
        <taxon>Pelagomonadaceae</taxon>
        <taxon>Chrysophaeum</taxon>
    </lineage>
</organism>